<evidence type="ECO:0000313" key="11">
    <source>
        <dbReference type="EMBL" id="ORY81708.1"/>
    </source>
</evidence>
<gene>
    <name evidence="11" type="ORF">LY90DRAFT_664245</name>
</gene>
<evidence type="ECO:0000256" key="7">
    <source>
        <dbReference type="ARBA" id="ARBA00023242"/>
    </source>
</evidence>
<dbReference type="PROSITE" id="PS50103">
    <property type="entry name" value="ZF_C3H1"/>
    <property type="match status" value="1"/>
</dbReference>
<feature type="zinc finger region" description="C3H1-type" evidence="8">
    <location>
        <begin position="351"/>
        <end position="384"/>
    </location>
</feature>
<dbReference type="GO" id="GO:0043488">
    <property type="term" value="P:regulation of mRNA stability"/>
    <property type="evidence" value="ECO:0007669"/>
    <property type="project" value="InterPro"/>
</dbReference>
<dbReference type="InterPro" id="IPR040366">
    <property type="entry name" value="Nab2/ZC3H14"/>
</dbReference>
<name>A0A1Y2FCQ4_9FUNG</name>
<dbReference type="InterPro" id="IPR000571">
    <property type="entry name" value="Znf_CCCH"/>
</dbReference>
<dbReference type="OrthoDB" id="438553at2759"/>
<feature type="compositionally biased region" description="Polar residues" evidence="9">
    <location>
        <begin position="269"/>
        <end position="280"/>
    </location>
</feature>
<keyword evidence="12" id="KW-1185">Reference proteome</keyword>
<evidence type="ECO:0000256" key="5">
    <source>
        <dbReference type="ARBA" id="ARBA00022771"/>
    </source>
</evidence>
<feature type="region of interest" description="Disordered" evidence="9">
    <location>
        <begin position="267"/>
        <end position="308"/>
    </location>
</feature>
<feature type="compositionally biased region" description="Low complexity" evidence="9">
    <location>
        <begin position="421"/>
        <end position="432"/>
    </location>
</feature>
<feature type="domain" description="C3H1-type" evidence="10">
    <location>
        <begin position="351"/>
        <end position="384"/>
    </location>
</feature>
<proteinExistence type="inferred from homology"/>
<feature type="region of interest" description="Disordered" evidence="9">
    <location>
        <begin position="388"/>
        <end position="435"/>
    </location>
</feature>
<keyword evidence="7" id="KW-0539">Nucleus</keyword>
<dbReference type="EMBL" id="MCOG01000010">
    <property type="protein sequence ID" value="ORY81708.1"/>
    <property type="molecule type" value="Genomic_DNA"/>
</dbReference>
<dbReference type="AlphaFoldDB" id="A0A1Y2FCQ4"/>
<feature type="compositionally biased region" description="Low complexity" evidence="9">
    <location>
        <begin position="292"/>
        <end position="308"/>
    </location>
</feature>
<dbReference type="PANTHER" id="PTHR14738">
    <property type="entry name" value="ZINC FINGER CCCH DOMAIN-CONTAINING PROTEIN 14"/>
    <property type="match status" value="1"/>
</dbReference>
<evidence type="ECO:0000256" key="4">
    <source>
        <dbReference type="ARBA" id="ARBA00022737"/>
    </source>
</evidence>
<evidence type="ECO:0000256" key="8">
    <source>
        <dbReference type="PROSITE-ProRule" id="PRU00723"/>
    </source>
</evidence>
<keyword evidence="5 8" id="KW-0863">Zinc-finger</keyword>
<evidence type="ECO:0000259" key="10">
    <source>
        <dbReference type="PROSITE" id="PS50103"/>
    </source>
</evidence>
<comment type="caution">
    <text evidence="11">The sequence shown here is derived from an EMBL/GenBank/DDBJ whole genome shotgun (WGS) entry which is preliminary data.</text>
</comment>
<feature type="region of interest" description="Disordered" evidence="9">
    <location>
        <begin position="486"/>
        <end position="511"/>
    </location>
</feature>
<evidence type="ECO:0000256" key="9">
    <source>
        <dbReference type="SAM" id="MobiDB-lite"/>
    </source>
</evidence>
<keyword evidence="3 8" id="KW-0479">Metal-binding</keyword>
<accession>A0A1Y2FCQ4</accession>
<organism evidence="11 12">
    <name type="scientific">Neocallimastix californiae</name>
    <dbReference type="NCBI Taxonomy" id="1754190"/>
    <lineage>
        <taxon>Eukaryota</taxon>
        <taxon>Fungi</taxon>
        <taxon>Fungi incertae sedis</taxon>
        <taxon>Chytridiomycota</taxon>
        <taxon>Chytridiomycota incertae sedis</taxon>
        <taxon>Neocallimastigomycetes</taxon>
        <taxon>Neocallimastigales</taxon>
        <taxon>Neocallimastigaceae</taxon>
        <taxon>Neocallimastix</taxon>
    </lineage>
</organism>
<evidence type="ECO:0000256" key="2">
    <source>
        <dbReference type="ARBA" id="ARBA00008423"/>
    </source>
</evidence>
<dbReference type="Pfam" id="PF14608">
    <property type="entry name" value="zf-CCCH_2"/>
    <property type="match status" value="4"/>
</dbReference>
<dbReference type="STRING" id="1754190.A0A1Y2FCQ4"/>
<dbReference type="GO" id="GO:0005737">
    <property type="term" value="C:cytoplasm"/>
    <property type="evidence" value="ECO:0007669"/>
    <property type="project" value="TreeGrafter"/>
</dbReference>
<evidence type="ECO:0000313" key="12">
    <source>
        <dbReference type="Proteomes" id="UP000193920"/>
    </source>
</evidence>
<feature type="compositionally biased region" description="Basic and acidic residues" evidence="9">
    <location>
        <begin position="486"/>
        <end position="507"/>
    </location>
</feature>
<comment type="similarity">
    <text evidence="2">Belongs to the ZC3H14 family.</text>
</comment>
<evidence type="ECO:0000256" key="1">
    <source>
        <dbReference type="ARBA" id="ARBA00004123"/>
    </source>
</evidence>
<dbReference type="SMART" id="SM00356">
    <property type="entry name" value="ZnF_C3H1"/>
    <property type="match status" value="4"/>
</dbReference>
<protein>
    <recommendedName>
        <fullName evidence="10">C3H1-type domain-containing protein</fullName>
    </recommendedName>
</protein>
<reference evidence="11 12" key="1">
    <citation type="submission" date="2016-08" db="EMBL/GenBank/DDBJ databases">
        <title>A Parts List for Fungal Cellulosomes Revealed by Comparative Genomics.</title>
        <authorList>
            <consortium name="DOE Joint Genome Institute"/>
            <person name="Haitjema C.H."/>
            <person name="Gilmore S.P."/>
            <person name="Henske J.K."/>
            <person name="Solomon K.V."/>
            <person name="De Groot R."/>
            <person name="Kuo A."/>
            <person name="Mondo S.J."/>
            <person name="Salamov A.A."/>
            <person name="Labutti K."/>
            <person name="Zhao Z."/>
            <person name="Chiniquy J."/>
            <person name="Barry K."/>
            <person name="Brewer H.M."/>
            <person name="Purvine S.O."/>
            <person name="Wright A.T."/>
            <person name="Boxma B."/>
            <person name="Van Alen T."/>
            <person name="Hackstein J.H."/>
            <person name="Baker S.E."/>
            <person name="Grigoriev I.V."/>
            <person name="O'Malley M.A."/>
        </authorList>
    </citation>
    <scope>NUCLEOTIDE SEQUENCE [LARGE SCALE GENOMIC DNA]</scope>
    <source>
        <strain evidence="11 12">G1</strain>
    </source>
</reference>
<dbReference type="GO" id="GO:0008270">
    <property type="term" value="F:zinc ion binding"/>
    <property type="evidence" value="ECO:0007669"/>
    <property type="project" value="UniProtKB-KW"/>
</dbReference>
<feature type="compositionally biased region" description="Acidic residues" evidence="9">
    <location>
        <begin position="121"/>
        <end position="131"/>
    </location>
</feature>
<evidence type="ECO:0000256" key="3">
    <source>
        <dbReference type="ARBA" id="ARBA00022723"/>
    </source>
</evidence>
<dbReference type="Proteomes" id="UP000193920">
    <property type="component" value="Unassembled WGS sequence"/>
</dbReference>
<dbReference type="GO" id="GO:0005634">
    <property type="term" value="C:nucleus"/>
    <property type="evidence" value="ECO:0007669"/>
    <property type="project" value="UniProtKB-SubCell"/>
</dbReference>
<feature type="compositionally biased region" description="Polar residues" evidence="9">
    <location>
        <begin position="106"/>
        <end position="117"/>
    </location>
</feature>
<feature type="compositionally biased region" description="Basic and acidic residues" evidence="9">
    <location>
        <begin position="281"/>
        <end position="291"/>
    </location>
</feature>
<keyword evidence="4" id="KW-0677">Repeat</keyword>
<evidence type="ECO:0000256" key="6">
    <source>
        <dbReference type="ARBA" id="ARBA00022833"/>
    </source>
</evidence>
<keyword evidence="6 8" id="KW-0862">Zinc</keyword>
<dbReference type="PANTHER" id="PTHR14738:SF29">
    <property type="entry name" value="ZINC FINGER CCCH DOMAIN-CONTAINING PROTEIN 14"/>
    <property type="match status" value="1"/>
</dbReference>
<feature type="compositionally biased region" description="Acidic residues" evidence="9">
    <location>
        <begin position="155"/>
        <end position="169"/>
    </location>
</feature>
<feature type="compositionally biased region" description="Polar residues" evidence="9">
    <location>
        <begin position="85"/>
        <end position="94"/>
    </location>
</feature>
<feature type="compositionally biased region" description="Basic and acidic residues" evidence="9">
    <location>
        <begin position="195"/>
        <end position="216"/>
    </location>
</feature>
<dbReference type="GO" id="GO:0008143">
    <property type="term" value="F:poly(A) binding"/>
    <property type="evidence" value="ECO:0007669"/>
    <property type="project" value="InterPro"/>
</dbReference>
<sequence>METVYSEDSRQRIQNKITSAVKSKLNSNGIDNADELSIKFTEMLVNGHSKEEVISELEKYSKLDERRNKTFVDWLFGYTSVISSLRTQQSQEESPLTEADTEPATEAQTYDHQTNTAPIEDVTEEDDEEDKEFSKNEEGNTVELEEEKTKITGENVEEDADSDASDDVPELQSKESDDEQEPKTEVEKDTEEPKEEEKKPEVPKRRSFIRIKEGKSGRFTPIKSEDRHSYVKRNLTRHATQLDVANQVQKKMKSHADAVQNAYEKTLNKKQSNASINSNGLDKKKSFRRDSNASNASSAPSFHHSANPTFIQYPSKTFQKVNKTSATNINTSTVTPEQSKAVRCTYWPNCNRGNECKFWHPKELCPNLNNCPYGDECLYIHPAIPQSQLNKKNKKKSESSIEVSETTKHTVQKKLSKRESIASITSNSSQSKKSIKNNTKEFTANGAANNTYAIECKFGANCTRVDCKYSHPSPAAILAANSLKKKESGKLKEKKSHDLLKHKESRSSTKSISIEEAQTILCRFDPNCKRENCKFMHSNK</sequence>
<feature type="region of interest" description="Disordered" evidence="9">
    <location>
        <begin position="85"/>
        <end position="228"/>
    </location>
</feature>
<comment type="subcellular location">
    <subcellularLocation>
        <location evidence="1">Nucleus</location>
    </subcellularLocation>
</comment>
<dbReference type="Gene3D" id="4.10.1000.40">
    <property type="match status" value="2"/>
</dbReference>